<dbReference type="Pfam" id="PF00501">
    <property type="entry name" value="AMP-binding"/>
    <property type="match status" value="1"/>
</dbReference>
<dbReference type="Proteomes" id="UP000252915">
    <property type="component" value="Unassembled WGS sequence"/>
</dbReference>
<dbReference type="InterPro" id="IPR000873">
    <property type="entry name" value="AMP-dep_synth/lig_dom"/>
</dbReference>
<reference evidence="3 4" key="1">
    <citation type="journal article" date="2018" name="Microbiome">
        <title>Fine metagenomic profile of the Mediterranean stratified and mixed water columns revealed by assembly and recruitment.</title>
        <authorList>
            <person name="Haro-Moreno J.M."/>
            <person name="Lopez-Perez M."/>
            <person name="De La Torre J.R."/>
            <person name="Picazo A."/>
            <person name="Camacho A."/>
            <person name="Rodriguez-Valera F."/>
        </authorList>
    </citation>
    <scope>NUCLEOTIDE SEQUENCE [LARGE SCALE GENOMIC DNA]</scope>
    <source>
        <strain evidence="3">MED-G78</strain>
    </source>
</reference>
<gene>
    <name evidence="3" type="ORF">DBW92_02575</name>
</gene>
<evidence type="ECO:0000259" key="1">
    <source>
        <dbReference type="Pfam" id="PF00501"/>
    </source>
</evidence>
<dbReference type="AlphaFoldDB" id="A0A368C6Q7"/>
<evidence type="ECO:0000313" key="4">
    <source>
        <dbReference type="Proteomes" id="UP000252915"/>
    </source>
</evidence>
<proteinExistence type="predicted"/>
<feature type="domain" description="AMP-binding enzyme C-terminal" evidence="2">
    <location>
        <begin position="472"/>
        <end position="548"/>
    </location>
</feature>
<name>A0A368C6Q7_9GAMM</name>
<dbReference type="PROSITE" id="PS00455">
    <property type="entry name" value="AMP_BINDING"/>
    <property type="match status" value="1"/>
</dbReference>
<dbReference type="EMBL" id="QOPI01000010">
    <property type="protein sequence ID" value="RCL44722.1"/>
    <property type="molecule type" value="Genomic_DNA"/>
</dbReference>
<organism evidence="3 4">
    <name type="scientific">SAR86 cluster bacterium</name>
    <dbReference type="NCBI Taxonomy" id="2030880"/>
    <lineage>
        <taxon>Bacteria</taxon>
        <taxon>Pseudomonadati</taxon>
        <taxon>Pseudomonadota</taxon>
        <taxon>Gammaproteobacteria</taxon>
        <taxon>SAR86 cluster</taxon>
    </lineage>
</organism>
<dbReference type="InterPro" id="IPR025110">
    <property type="entry name" value="AMP-bd_C"/>
</dbReference>
<dbReference type="Pfam" id="PF13193">
    <property type="entry name" value="AMP-binding_C"/>
    <property type="match status" value="1"/>
</dbReference>
<protein>
    <submittedName>
        <fullName evidence="3">AMP-binding protein</fullName>
    </submittedName>
</protein>
<dbReference type="Gene3D" id="2.30.38.10">
    <property type="entry name" value="Luciferase, Domain 3"/>
    <property type="match status" value="1"/>
</dbReference>
<feature type="domain" description="AMP-dependent synthetase/ligase" evidence="1">
    <location>
        <begin position="54"/>
        <end position="422"/>
    </location>
</feature>
<dbReference type="InterPro" id="IPR020845">
    <property type="entry name" value="AMP-binding_CS"/>
</dbReference>
<dbReference type="PANTHER" id="PTHR43767:SF1">
    <property type="entry name" value="NONRIBOSOMAL PEPTIDE SYNTHASE PES1 (EUROFUNG)-RELATED"/>
    <property type="match status" value="1"/>
</dbReference>
<evidence type="ECO:0000259" key="2">
    <source>
        <dbReference type="Pfam" id="PF13193"/>
    </source>
</evidence>
<dbReference type="Gene3D" id="3.30.300.30">
    <property type="match status" value="1"/>
</dbReference>
<dbReference type="Gene3D" id="3.40.50.980">
    <property type="match status" value="2"/>
</dbReference>
<dbReference type="SUPFAM" id="SSF56801">
    <property type="entry name" value="Acetyl-CoA synthetase-like"/>
    <property type="match status" value="1"/>
</dbReference>
<accession>A0A368C6Q7</accession>
<dbReference type="InterPro" id="IPR045851">
    <property type="entry name" value="AMP-bd_C_sf"/>
</dbReference>
<comment type="caution">
    <text evidence="3">The sequence shown here is derived from an EMBL/GenBank/DDBJ whole genome shotgun (WGS) entry which is preliminary data.</text>
</comment>
<dbReference type="GO" id="GO:0016878">
    <property type="term" value="F:acid-thiol ligase activity"/>
    <property type="evidence" value="ECO:0007669"/>
    <property type="project" value="UniProtKB-ARBA"/>
</dbReference>
<dbReference type="PANTHER" id="PTHR43767">
    <property type="entry name" value="LONG-CHAIN-FATTY-ACID--COA LIGASE"/>
    <property type="match status" value="1"/>
</dbReference>
<dbReference type="InterPro" id="IPR050237">
    <property type="entry name" value="ATP-dep_AMP-bd_enzyme"/>
</dbReference>
<evidence type="ECO:0000313" key="3">
    <source>
        <dbReference type="EMBL" id="RCL44722.1"/>
    </source>
</evidence>
<sequence>MTDQYQELLNAHTAPGQLFEWEEVTDANGVTYREFCNPGIPKTLRGYYDFGLLHPEEDWLVYEDERYTYKEVFNKAAQTANALQAAGVQKGDRVAICMMNNPEYIMSFMAITGMGAVVVPLNSWWVPSEVSYGLDHCDAKVLIADEKRLIGLEKNSNVTKVIVRPEMDSDYQDFNTFINNHSSEWPEVEILNNDNATLFYTSGSTGFPKGVLSSHRNVLATLFSWTCYSSIRGQMSDSAGGLGENPDGTKKAISVLHCVPLFHVTGSHSSFLISILVGRKMVMMKKWDATEALKLIEQEKITNVTGVPTQSWEILSHPEREKYDISSLEDLGGGGAARPAEHVKQMDEQFEARPSIGYGLSETNALGTLNGGDEYLQYPSSCGRAVPPLTDINIIDENWNTLKEGEVGEVVIKSPGNMVGYWKNPEATAEVFNDDGWFKSGDLGYFDGPFLHIVDRVKDLVIRGGENISCIEVEAAIYEHSDVLEACIIGIPDERLGELVASAVHLKPGVELSQDDIQEFLAGKIAAFKIPYEVRFFKDPLPKIASGKFDKPSLRKIFAND</sequence>